<evidence type="ECO:0000256" key="2">
    <source>
        <dbReference type="SAM" id="Phobius"/>
    </source>
</evidence>
<keyword evidence="4" id="KW-1185">Reference proteome</keyword>
<keyword evidence="2" id="KW-1133">Transmembrane helix</keyword>
<keyword evidence="2" id="KW-0812">Transmembrane</keyword>
<feature type="region of interest" description="Disordered" evidence="1">
    <location>
        <begin position="220"/>
        <end position="239"/>
    </location>
</feature>
<sequence>MSDTHVFPREYKYWDSATPTPPSFDLGDHAGKALGFGLVGGLICLGIISYWHYRRRVNKRLKDPTYLPSYIETITLRGQRAPVRIDIPDMPPPEYDVEAQRDMVAHVPIWMLDEGGCCENHQNIQGRRPNDLDHTENDEAGPCRSLELEAHDEGTDVKDTDDGMEGAEEVKLEELPSVGLSKPELGYKELAYNTGNSTHILTVGKDEVRVLALYDSNSLQANDAKDLETAKWGPPPEYD</sequence>
<accession>A0AAD5S8C7</accession>
<gene>
    <name evidence="3" type="ORF">HK097_009830</name>
</gene>
<organism evidence="3 4">
    <name type="scientific">Rhizophlyctis rosea</name>
    <dbReference type="NCBI Taxonomy" id="64517"/>
    <lineage>
        <taxon>Eukaryota</taxon>
        <taxon>Fungi</taxon>
        <taxon>Fungi incertae sedis</taxon>
        <taxon>Chytridiomycota</taxon>
        <taxon>Chytridiomycota incertae sedis</taxon>
        <taxon>Chytridiomycetes</taxon>
        <taxon>Rhizophlyctidales</taxon>
        <taxon>Rhizophlyctidaceae</taxon>
        <taxon>Rhizophlyctis</taxon>
    </lineage>
</organism>
<protein>
    <submittedName>
        <fullName evidence="3">Uncharacterized protein</fullName>
    </submittedName>
</protein>
<name>A0AAD5S8C7_9FUNG</name>
<comment type="caution">
    <text evidence="3">The sequence shown here is derived from an EMBL/GenBank/DDBJ whole genome shotgun (WGS) entry which is preliminary data.</text>
</comment>
<feature type="region of interest" description="Disordered" evidence="1">
    <location>
        <begin position="125"/>
        <end position="147"/>
    </location>
</feature>
<evidence type="ECO:0000313" key="4">
    <source>
        <dbReference type="Proteomes" id="UP001212841"/>
    </source>
</evidence>
<keyword evidence="2" id="KW-0472">Membrane</keyword>
<dbReference type="AlphaFoldDB" id="A0AAD5S8C7"/>
<feature type="compositionally biased region" description="Basic and acidic residues" evidence="1">
    <location>
        <begin position="128"/>
        <end position="137"/>
    </location>
</feature>
<feature type="transmembrane region" description="Helical" evidence="2">
    <location>
        <begin position="33"/>
        <end position="53"/>
    </location>
</feature>
<reference evidence="3" key="1">
    <citation type="submission" date="2020-05" db="EMBL/GenBank/DDBJ databases">
        <title>Phylogenomic resolution of chytrid fungi.</title>
        <authorList>
            <person name="Stajich J.E."/>
            <person name="Amses K."/>
            <person name="Simmons R."/>
            <person name="Seto K."/>
            <person name="Myers J."/>
            <person name="Bonds A."/>
            <person name="Quandt C.A."/>
            <person name="Barry K."/>
            <person name="Liu P."/>
            <person name="Grigoriev I."/>
            <person name="Longcore J.E."/>
            <person name="James T.Y."/>
        </authorList>
    </citation>
    <scope>NUCLEOTIDE SEQUENCE</scope>
    <source>
        <strain evidence="3">JEL0318</strain>
    </source>
</reference>
<dbReference type="EMBL" id="JADGJD010000689">
    <property type="protein sequence ID" value="KAJ3049140.1"/>
    <property type="molecule type" value="Genomic_DNA"/>
</dbReference>
<evidence type="ECO:0000256" key="1">
    <source>
        <dbReference type="SAM" id="MobiDB-lite"/>
    </source>
</evidence>
<evidence type="ECO:0000313" key="3">
    <source>
        <dbReference type="EMBL" id="KAJ3049140.1"/>
    </source>
</evidence>
<dbReference type="Proteomes" id="UP001212841">
    <property type="component" value="Unassembled WGS sequence"/>
</dbReference>
<proteinExistence type="predicted"/>